<dbReference type="GO" id="GO:0005976">
    <property type="term" value="P:polysaccharide metabolic process"/>
    <property type="evidence" value="ECO:0007669"/>
    <property type="project" value="TreeGrafter"/>
</dbReference>
<dbReference type="Proteomes" id="UP000219688">
    <property type="component" value="Unassembled WGS sequence"/>
</dbReference>
<feature type="domain" description="Acetyl xylan esterase" evidence="4">
    <location>
        <begin position="2"/>
        <end position="315"/>
    </location>
</feature>
<dbReference type="EMBL" id="OBQK01000002">
    <property type="protein sequence ID" value="SOC53790.1"/>
    <property type="molecule type" value="Genomic_DNA"/>
</dbReference>
<feature type="region of interest" description="Disordered" evidence="3">
    <location>
        <begin position="35"/>
        <end position="54"/>
    </location>
</feature>
<sequence>MLVDLPLDQLRDYRPEVPEPDDFDDFWAATLAQARSTPTAATSEPADTPVTAPRVEDVTFPGFGGEPVRAWFVAPPVPGPLPCVVELIGYGGGRGLPHERLGWAAAGYASLVMDTRGQASTWGSGGGTPDPHGSGPAHPGVMTRGIESPQTYYYRRLVTDAVRAVDHVLTRPDVDPDRVAAVGTSQGGGLALATGALHGRVAAVVADVPFLCHLERAVSITDAAPYSEVASYLAVHRGAAEQVFRTLSYVDGVVMARRICAPTMISVALMDDVCPPSTVFAAANAIPVPPTVEVYPFNGHEGGGQEQWLRSVRWLGEVLA</sequence>
<feature type="active site" description="Charge relay system" evidence="1">
    <location>
        <position position="300"/>
    </location>
</feature>
<reference evidence="6" key="1">
    <citation type="submission" date="2017-08" db="EMBL/GenBank/DDBJ databases">
        <authorList>
            <person name="Varghese N."/>
            <person name="Submissions S."/>
        </authorList>
    </citation>
    <scope>NUCLEOTIDE SEQUENCE [LARGE SCALE GENOMIC DNA]</scope>
    <source>
        <strain evidence="6">USBA17B2</strain>
    </source>
</reference>
<evidence type="ECO:0000313" key="6">
    <source>
        <dbReference type="Proteomes" id="UP000219688"/>
    </source>
</evidence>
<dbReference type="Pfam" id="PF05448">
    <property type="entry name" value="AXE1"/>
    <property type="match status" value="1"/>
</dbReference>
<evidence type="ECO:0000256" key="3">
    <source>
        <dbReference type="SAM" id="MobiDB-lite"/>
    </source>
</evidence>
<organism evidence="5 6">
    <name type="scientific">Ornithinimicrobium cerasi</name>
    <dbReference type="NCBI Taxonomy" id="2248773"/>
    <lineage>
        <taxon>Bacteria</taxon>
        <taxon>Bacillati</taxon>
        <taxon>Actinomycetota</taxon>
        <taxon>Actinomycetes</taxon>
        <taxon>Micrococcales</taxon>
        <taxon>Ornithinimicrobiaceae</taxon>
        <taxon>Ornithinimicrobium</taxon>
    </lineage>
</organism>
<dbReference type="InterPro" id="IPR029058">
    <property type="entry name" value="AB_hydrolase_fold"/>
</dbReference>
<dbReference type="InterPro" id="IPR008391">
    <property type="entry name" value="AXE1_dom"/>
</dbReference>
<feature type="active site" description="Charge relay system" evidence="1">
    <location>
        <position position="271"/>
    </location>
</feature>
<dbReference type="AlphaFoldDB" id="A0A285VIB7"/>
<dbReference type="PANTHER" id="PTHR40111">
    <property type="entry name" value="CEPHALOSPORIN-C DEACETYLASE"/>
    <property type="match status" value="1"/>
</dbReference>
<dbReference type="GO" id="GO:0052689">
    <property type="term" value="F:carboxylic ester hydrolase activity"/>
    <property type="evidence" value="ECO:0007669"/>
    <property type="project" value="TreeGrafter"/>
</dbReference>
<dbReference type="SUPFAM" id="SSF53474">
    <property type="entry name" value="alpha/beta-Hydrolases"/>
    <property type="match status" value="1"/>
</dbReference>
<evidence type="ECO:0000259" key="4">
    <source>
        <dbReference type="Pfam" id="PF05448"/>
    </source>
</evidence>
<dbReference type="InterPro" id="IPR039069">
    <property type="entry name" value="CE7"/>
</dbReference>
<feature type="binding site" evidence="2">
    <location>
        <position position="90"/>
    </location>
    <ligand>
        <name>substrate</name>
    </ligand>
</feature>
<protein>
    <submittedName>
        <fullName evidence="5">Cephalosporin-C deacetylase</fullName>
    </submittedName>
</protein>
<evidence type="ECO:0000313" key="5">
    <source>
        <dbReference type="EMBL" id="SOC53790.1"/>
    </source>
</evidence>
<dbReference type="Gene3D" id="3.40.50.1820">
    <property type="entry name" value="alpha/beta hydrolase"/>
    <property type="match status" value="1"/>
</dbReference>
<feature type="active site" description="Nucleophile" evidence="1">
    <location>
        <position position="185"/>
    </location>
</feature>
<dbReference type="STRING" id="1122622.GCA_000421185_02657"/>
<evidence type="ECO:0000256" key="2">
    <source>
        <dbReference type="PIRSR" id="PIRSR639069-2"/>
    </source>
</evidence>
<name>A0A285VIB7_9MICO</name>
<dbReference type="PANTHER" id="PTHR40111:SF1">
    <property type="entry name" value="CEPHALOSPORIN-C DEACETYLASE"/>
    <property type="match status" value="1"/>
</dbReference>
<dbReference type="RefSeq" id="WP_097187200.1">
    <property type="nucleotide sequence ID" value="NZ_OBQK01000002.1"/>
</dbReference>
<gene>
    <name evidence="5" type="ORF">SAMN05421879_102148</name>
</gene>
<evidence type="ECO:0000256" key="1">
    <source>
        <dbReference type="PIRSR" id="PIRSR639069-1"/>
    </source>
</evidence>
<accession>A0A285VIB7</accession>
<proteinExistence type="predicted"/>
<keyword evidence="6" id="KW-1185">Reference proteome</keyword>